<dbReference type="HOGENOM" id="CLU_115317_0_0_4"/>
<dbReference type="Pfam" id="PF05845">
    <property type="entry name" value="PhnH"/>
    <property type="match status" value="1"/>
</dbReference>
<protein>
    <recommendedName>
        <fullName evidence="3">Phosphonate C-P lyase system protein PhnH</fullName>
    </recommendedName>
</protein>
<dbReference type="NCBIfam" id="TIGR03292">
    <property type="entry name" value="PhnH_redo"/>
    <property type="match status" value="1"/>
</dbReference>
<dbReference type="Proteomes" id="UP000008291">
    <property type="component" value="Chromosome"/>
</dbReference>
<sequence length="193" mass="20688">MKHECIWLADVQQRVFRELVEAFSRPGEVRDLTPWLDGATAQRAVLATLMDGETTLADPHARLGAADWPLLQARIGTAEDARYVVADGRRAPGFEPALGTLESPESGATLLIEVAAVGSGPLALELAGPGIDGPGIDGRRELRLDGLHPDWLLRRADWTAGFPLGVDILFTDATRIVALPRTTRAAPMGNPPT</sequence>
<dbReference type="OrthoDB" id="9814509at2"/>
<evidence type="ECO:0000313" key="1">
    <source>
        <dbReference type="EMBL" id="AAZ98248.1"/>
    </source>
</evidence>
<dbReference type="GO" id="GO:0019634">
    <property type="term" value="P:organic phosphonate metabolic process"/>
    <property type="evidence" value="ECO:0007669"/>
    <property type="project" value="InterPro"/>
</dbReference>
<dbReference type="SUPFAM" id="SSF159709">
    <property type="entry name" value="PhnH-like"/>
    <property type="match status" value="1"/>
</dbReference>
<dbReference type="InterPro" id="IPR038058">
    <property type="entry name" value="PhnH-like_sp"/>
</dbReference>
<evidence type="ECO:0008006" key="3">
    <source>
        <dbReference type="Google" id="ProtNLM"/>
    </source>
</evidence>
<dbReference type="PIRSF" id="PIRSF020680">
    <property type="entry name" value="PhnH"/>
    <property type="match status" value="1"/>
</dbReference>
<dbReference type="AlphaFoldDB" id="Q3SGK2"/>
<organism evidence="1 2">
    <name type="scientific">Thiobacillus denitrificans (strain ATCC 25259 / T1)</name>
    <dbReference type="NCBI Taxonomy" id="292415"/>
    <lineage>
        <taxon>Bacteria</taxon>
        <taxon>Pseudomonadati</taxon>
        <taxon>Pseudomonadota</taxon>
        <taxon>Betaproteobacteria</taxon>
        <taxon>Nitrosomonadales</taxon>
        <taxon>Thiobacillaceae</taxon>
        <taxon>Thiobacillus</taxon>
    </lineage>
</organism>
<dbReference type="InterPro" id="IPR008772">
    <property type="entry name" value="Phosphonate_metab_PhnH"/>
</dbReference>
<accession>Q3SGK2</accession>
<dbReference type="KEGG" id="tbd:Tbd_2295"/>
<keyword evidence="2" id="KW-1185">Reference proteome</keyword>
<reference evidence="1 2" key="1">
    <citation type="journal article" date="2006" name="J. Bacteriol.">
        <title>The genome sequence of the obligately chemolithoautotrophic, facultatively anaerobic bacterium Thiobacillus denitrificans.</title>
        <authorList>
            <person name="Beller H.R."/>
            <person name="Chain P.S."/>
            <person name="Letain T.E."/>
            <person name="Chakicherla A."/>
            <person name="Larimer F.W."/>
            <person name="Richardson P.M."/>
            <person name="Coleman M.A."/>
            <person name="Wood A.P."/>
            <person name="Kelly D.P."/>
        </authorList>
    </citation>
    <scope>NUCLEOTIDE SEQUENCE [LARGE SCALE GENOMIC DNA]</scope>
    <source>
        <strain evidence="1 2">ATCC 25259</strain>
    </source>
</reference>
<proteinExistence type="predicted"/>
<gene>
    <name evidence="1" type="ordered locus">Tbd_2295</name>
</gene>
<dbReference type="STRING" id="292415.Tbd_2295"/>
<evidence type="ECO:0000313" key="2">
    <source>
        <dbReference type="Proteomes" id="UP000008291"/>
    </source>
</evidence>
<dbReference type="eggNOG" id="COG3625">
    <property type="taxonomic scope" value="Bacteria"/>
</dbReference>
<name>Q3SGK2_THIDA</name>
<dbReference type="Gene3D" id="3.40.50.11310">
    <property type="entry name" value="Bacterial phosphonate metabolism protein PhnH"/>
    <property type="match status" value="1"/>
</dbReference>
<dbReference type="EMBL" id="CP000116">
    <property type="protein sequence ID" value="AAZ98248.1"/>
    <property type="molecule type" value="Genomic_DNA"/>
</dbReference>